<dbReference type="Proteomes" id="UP000015102">
    <property type="component" value="Unassembled WGS sequence"/>
</dbReference>
<dbReference type="AlphaFoldDB" id="T1GYF2"/>
<sequence length="210" mass="24414">MFPGPEPSSNEVKCKVGAQEIPKSEEKPTNKSPKRDGKLKQLLQIFFKLLTNLFSLDNGFDDTKKWFIRITGALCLISLIVLSQYGYEEIGWLDFVENYLRKHLVAQLVVVNKHWHKHDKILWFKIGSIDSFERNLQNAQTTFFFNLFSERTVPVLYKSELEPDLLLHILIYISPLYILLEMTATMMEKKFGITKSPAKLIKADEINVKF</sequence>
<feature type="compositionally biased region" description="Basic and acidic residues" evidence="7">
    <location>
        <begin position="22"/>
        <end position="35"/>
    </location>
</feature>
<evidence type="ECO:0000256" key="3">
    <source>
        <dbReference type="ARBA" id="ARBA00022741"/>
    </source>
</evidence>
<dbReference type="GO" id="GO:0046872">
    <property type="term" value="F:metal ion binding"/>
    <property type="evidence" value="ECO:0007669"/>
    <property type="project" value="UniProtKB-KW"/>
</dbReference>
<keyword evidence="4" id="KW-0862">Zinc</keyword>
<evidence type="ECO:0000313" key="9">
    <source>
        <dbReference type="Proteomes" id="UP000015102"/>
    </source>
</evidence>
<feature type="region of interest" description="Disordered" evidence="7">
    <location>
        <begin position="1"/>
        <end position="35"/>
    </location>
</feature>
<keyword evidence="2" id="KW-0479">Metal-binding</keyword>
<dbReference type="PANTHER" id="PTHR43655:SF2">
    <property type="entry name" value="AFG3 LIKE MATRIX AAA PEPTIDASE SUBUNIT 2, ISOFORM A"/>
    <property type="match status" value="1"/>
</dbReference>
<evidence type="ECO:0000256" key="7">
    <source>
        <dbReference type="SAM" id="MobiDB-lite"/>
    </source>
</evidence>
<dbReference type="GO" id="GO:0034982">
    <property type="term" value="P:mitochondrial protein processing"/>
    <property type="evidence" value="ECO:0007669"/>
    <property type="project" value="TreeGrafter"/>
</dbReference>
<dbReference type="InterPro" id="IPR050928">
    <property type="entry name" value="ATP-dep_Zn_Metalloprotease"/>
</dbReference>
<evidence type="ECO:0000256" key="6">
    <source>
        <dbReference type="ARBA" id="ARBA00023049"/>
    </source>
</evidence>
<dbReference type="Gene3D" id="3.40.1690.20">
    <property type="match status" value="1"/>
</dbReference>
<proteinExistence type="predicted"/>
<comment type="cofactor">
    <cofactor evidence="1">
        <name>Zn(2+)</name>
        <dbReference type="ChEBI" id="CHEBI:29105"/>
    </cofactor>
</comment>
<keyword evidence="5" id="KW-0067">ATP-binding</keyword>
<dbReference type="HOGENOM" id="CLU_1312905_0_0_1"/>
<dbReference type="EMBL" id="CAQQ02199122">
    <property type="status" value="NOT_ANNOTATED_CDS"/>
    <property type="molecule type" value="Genomic_DNA"/>
</dbReference>
<protein>
    <submittedName>
        <fullName evidence="8">Uncharacterized protein</fullName>
    </submittedName>
</protein>
<evidence type="ECO:0000256" key="2">
    <source>
        <dbReference type="ARBA" id="ARBA00022723"/>
    </source>
</evidence>
<keyword evidence="9" id="KW-1185">Reference proteome</keyword>
<evidence type="ECO:0000256" key="1">
    <source>
        <dbReference type="ARBA" id="ARBA00001947"/>
    </source>
</evidence>
<keyword evidence="6" id="KW-0645">Protease</keyword>
<dbReference type="PANTHER" id="PTHR43655">
    <property type="entry name" value="ATP-DEPENDENT PROTEASE"/>
    <property type="match status" value="1"/>
</dbReference>
<evidence type="ECO:0000313" key="8">
    <source>
        <dbReference type="EnsemblMetazoa" id="MESCA008877-PA"/>
    </source>
</evidence>
<reference evidence="8" key="2">
    <citation type="submission" date="2015-06" db="UniProtKB">
        <authorList>
            <consortium name="EnsemblMetazoa"/>
        </authorList>
    </citation>
    <scope>IDENTIFICATION</scope>
</reference>
<name>T1GYF2_MEGSC</name>
<dbReference type="GO" id="GO:0005745">
    <property type="term" value="C:m-AAA complex"/>
    <property type="evidence" value="ECO:0007669"/>
    <property type="project" value="TreeGrafter"/>
</dbReference>
<keyword evidence="6" id="KW-0482">Metalloprotease</keyword>
<keyword evidence="3" id="KW-0547">Nucleotide-binding</keyword>
<organism evidence="8 9">
    <name type="scientific">Megaselia scalaris</name>
    <name type="common">Humpbacked fly</name>
    <name type="synonym">Phora scalaris</name>
    <dbReference type="NCBI Taxonomy" id="36166"/>
    <lineage>
        <taxon>Eukaryota</taxon>
        <taxon>Metazoa</taxon>
        <taxon>Ecdysozoa</taxon>
        <taxon>Arthropoda</taxon>
        <taxon>Hexapoda</taxon>
        <taxon>Insecta</taxon>
        <taxon>Pterygota</taxon>
        <taxon>Neoptera</taxon>
        <taxon>Endopterygota</taxon>
        <taxon>Diptera</taxon>
        <taxon>Brachycera</taxon>
        <taxon>Muscomorpha</taxon>
        <taxon>Platypezoidea</taxon>
        <taxon>Phoridae</taxon>
        <taxon>Megaseliini</taxon>
        <taxon>Megaselia</taxon>
    </lineage>
</organism>
<dbReference type="STRING" id="36166.T1GYF2"/>
<dbReference type="GO" id="GO:0008237">
    <property type="term" value="F:metallopeptidase activity"/>
    <property type="evidence" value="ECO:0007669"/>
    <property type="project" value="UniProtKB-KW"/>
</dbReference>
<reference evidence="9" key="1">
    <citation type="submission" date="2013-02" db="EMBL/GenBank/DDBJ databases">
        <authorList>
            <person name="Hughes D."/>
        </authorList>
    </citation>
    <scope>NUCLEOTIDE SEQUENCE</scope>
    <source>
        <strain>Durham</strain>
        <strain evidence="9">NC isolate 2 -- Noor lab</strain>
    </source>
</reference>
<dbReference type="GO" id="GO:0005524">
    <property type="term" value="F:ATP binding"/>
    <property type="evidence" value="ECO:0007669"/>
    <property type="project" value="UniProtKB-KW"/>
</dbReference>
<dbReference type="EnsemblMetazoa" id="MESCA008877-RA">
    <property type="protein sequence ID" value="MESCA008877-PA"/>
    <property type="gene ID" value="MESCA008877"/>
</dbReference>
<evidence type="ECO:0000256" key="4">
    <source>
        <dbReference type="ARBA" id="ARBA00022833"/>
    </source>
</evidence>
<keyword evidence="6" id="KW-0378">Hydrolase</keyword>
<accession>T1GYF2</accession>
<evidence type="ECO:0000256" key="5">
    <source>
        <dbReference type="ARBA" id="ARBA00022840"/>
    </source>
</evidence>